<evidence type="ECO:0000256" key="1">
    <source>
        <dbReference type="ARBA" id="ARBA00004251"/>
    </source>
</evidence>
<comment type="subcellular location">
    <subcellularLocation>
        <location evidence="1">Cell membrane</location>
        <topology evidence="1">Single-pass type I membrane protein</topology>
    </subcellularLocation>
</comment>
<organism evidence="11 12">
    <name type="scientific">Hibiscus sabdariffa</name>
    <name type="common">roselle</name>
    <dbReference type="NCBI Taxonomy" id="183260"/>
    <lineage>
        <taxon>Eukaryota</taxon>
        <taxon>Viridiplantae</taxon>
        <taxon>Streptophyta</taxon>
        <taxon>Embryophyta</taxon>
        <taxon>Tracheophyta</taxon>
        <taxon>Spermatophyta</taxon>
        <taxon>Magnoliopsida</taxon>
        <taxon>eudicotyledons</taxon>
        <taxon>Gunneridae</taxon>
        <taxon>Pentapetalae</taxon>
        <taxon>rosids</taxon>
        <taxon>malvids</taxon>
        <taxon>Malvales</taxon>
        <taxon>Malvaceae</taxon>
        <taxon>Malvoideae</taxon>
        <taxon>Hibiscus</taxon>
    </lineage>
</organism>
<dbReference type="EMBL" id="JBBPBN010000034">
    <property type="protein sequence ID" value="KAK9003523.1"/>
    <property type="molecule type" value="Genomic_DNA"/>
</dbReference>
<dbReference type="InterPro" id="IPR013210">
    <property type="entry name" value="LRR_N_plant-typ"/>
</dbReference>
<keyword evidence="8" id="KW-0675">Receptor</keyword>
<keyword evidence="12" id="KW-1185">Reference proteome</keyword>
<evidence type="ECO:0000256" key="7">
    <source>
        <dbReference type="ARBA" id="ARBA00023136"/>
    </source>
</evidence>
<reference evidence="11 12" key="1">
    <citation type="journal article" date="2024" name="G3 (Bethesda)">
        <title>Genome assembly of Hibiscus sabdariffa L. provides insights into metabolisms of medicinal natural products.</title>
        <authorList>
            <person name="Kim T."/>
        </authorList>
    </citation>
    <scope>NUCLEOTIDE SEQUENCE [LARGE SCALE GENOMIC DNA]</scope>
    <source>
        <strain evidence="11">TK-2024</strain>
        <tissue evidence="11">Old leaves</tissue>
    </source>
</reference>
<evidence type="ECO:0000256" key="3">
    <source>
        <dbReference type="ARBA" id="ARBA00022614"/>
    </source>
</evidence>
<dbReference type="Gene3D" id="3.80.10.10">
    <property type="entry name" value="Ribonuclease Inhibitor"/>
    <property type="match status" value="3"/>
</dbReference>
<name>A0ABR2QS46_9ROSI</name>
<dbReference type="PANTHER" id="PTHR48062:SF37">
    <property type="entry name" value="LRR RECEPTOR-LIKE SERINE_THREONINE-PROTEIN KINASE FLS2"/>
    <property type="match status" value="1"/>
</dbReference>
<comment type="caution">
    <text evidence="11">The sequence shown here is derived from an EMBL/GenBank/DDBJ whole genome shotgun (WGS) entry which is preliminary data.</text>
</comment>
<keyword evidence="5" id="KW-0677">Repeat</keyword>
<dbReference type="SUPFAM" id="SSF52058">
    <property type="entry name" value="L domain-like"/>
    <property type="match status" value="1"/>
</dbReference>
<evidence type="ECO:0000256" key="2">
    <source>
        <dbReference type="ARBA" id="ARBA00009592"/>
    </source>
</evidence>
<dbReference type="Pfam" id="PF13855">
    <property type="entry name" value="LRR_8"/>
    <property type="match status" value="2"/>
</dbReference>
<evidence type="ECO:0000313" key="11">
    <source>
        <dbReference type="EMBL" id="KAK9003523.1"/>
    </source>
</evidence>
<dbReference type="InterPro" id="IPR003591">
    <property type="entry name" value="Leu-rich_rpt_typical-subtyp"/>
</dbReference>
<accession>A0ABR2QS46</accession>
<comment type="similarity">
    <text evidence="2">Belongs to the RLP family.</text>
</comment>
<dbReference type="Proteomes" id="UP001396334">
    <property type="component" value="Unassembled WGS sequence"/>
</dbReference>
<dbReference type="InterPro" id="IPR032675">
    <property type="entry name" value="LRR_dom_sf"/>
</dbReference>
<dbReference type="SMART" id="SM00365">
    <property type="entry name" value="LRR_SD22"/>
    <property type="match status" value="6"/>
</dbReference>
<dbReference type="Pfam" id="PF08263">
    <property type="entry name" value="LRRNT_2"/>
    <property type="match status" value="1"/>
</dbReference>
<dbReference type="Pfam" id="PF13516">
    <property type="entry name" value="LRR_6"/>
    <property type="match status" value="2"/>
</dbReference>
<dbReference type="InterPro" id="IPR051502">
    <property type="entry name" value="RLP_Defense_Trigger"/>
</dbReference>
<dbReference type="PROSITE" id="PS51450">
    <property type="entry name" value="LRR"/>
    <property type="match status" value="3"/>
</dbReference>
<evidence type="ECO:0000259" key="10">
    <source>
        <dbReference type="Pfam" id="PF08263"/>
    </source>
</evidence>
<evidence type="ECO:0000256" key="9">
    <source>
        <dbReference type="ARBA" id="ARBA00023180"/>
    </source>
</evidence>
<dbReference type="SMART" id="SM00369">
    <property type="entry name" value="LRR_TYP"/>
    <property type="match status" value="12"/>
</dbReference>
<protein>
    <recommendedName>
        <fullName evidence="10">Leucine-rich repeat-containing N-terminal plant-type domain-containing protein</fullName>
    </recommendedName>
</protein>
<evidence type="ECO:0000256" key="5">
    <source>
        <dbReference type="ARBA" id="ARBA00022737"/>
    </source>
</evidence>
<keyword evidence="9" id="KW-0325">Glycoprotein</keyword>
<keyword evidence="7" id="KW-0472">Membrane</keyword>
<keyword evidence="4" id="KW-0812">Transmembrane</keyword>
<keyword evidence="3" id="KW-0433">Leucine-rich repeat</keyword>
<feature type="domain" description="Leucine-rich repeat-containing N-terminal plant-type" evidence="10">
    <location>
        <begin position="30"/>
        <end position="69"/>
    </location>
</feature>
<evidence type="ECO:0000256" key="6">
    <source>
        <dbReference type="ARBA" id="ARBA00022989"/>
    </source>
</evidence>
<evidence type="ECO:0000256" key="8">
    <source>
        <dbReference type="ARBA" id="ARBA00023170"/>
    </source>
</evidence>
<keyword evidence="6" id="KW-1133">Transmembrane helix</keyword>
<sequence length="806" mass="90934">MEFQWLWFIRIALIGVLLVLEGTLTNACLDHEKIALLQLKSFFNHYNELVDWDERKFTNCCEWKGIECDITSRRIIGLSLNSTSSIDRYRREELGEYWYLNASMFLPFVKLKSLSLQGNAIAGCIENEGFTKLSSTLNNLEILDLSGNHLDDSIMSSLSELSSLRYLSLADNQLKGSSHPNGFQWLSRFGNLETLDLSDNYLKNNSMFHVSGLSSLKTLRLGHNGLEGNLGHIQDQTQLRLTKLEELDLRGNLFSNNKFSFPKELSSLKYLIMDNNHLQGSLDIKDDATKLKLLTHLEELHLDYNLFNNSVFASLNWISNLKSLSISYNLLQGSLDMKDLDVFVNLRELDLSYNQLQDFVIHKGLGYLKKLEVLDLSENAFEGMLPHCLGNLTSLRELDISDNQFSGNLTPLANLTSLRFVSLSRNNFQIPKSLEPLANLPNLKFFSGDENKMVMEPSFHSVSVPKFQLKLISLSNCITSQELSLEFLIFLYHQYDLRYVDLSENNFSGTPPIWLLENNTELEYLFLRSNSFSGPLVLPSAPNFDLSLVDISDNKLQGQVPSNICSTFPYLRRLFLSENGIRGNIPSCLSGMNDLSVLDQSNNQLSASVPEELITNSSVSILRLSNNILSGNVVPVILKVNGLRRLYLDGNNFYGEMSSIGVSDFVFPTSLVEIDLSNNKLYGKLPRWVGNGSYLEILALSNNRFEGSIPMELCNLNWLEYLDLSQNNLSDTIPSCFNPPNIQHVHLHGNRLSGPLSLALYNSFSLVTLDLRGNNLSGGIPKWIDTLSFLSVLLLKANHLQGRIPV</sequence>
<evidence type="ECO:0000256" key="4">
    <source>
        <dbReference type="ARBA" id="ARBA00022692"/>
    </source>
</evidence>
<proteinExistence type="inferred from homology"/>
<dbReference type="PANTHER" id="PTHR48062">
    <property type="entry name" value="RECEPTOR-LIKE PROTEIN 14"/>
    <property type="match status" value="1"/>
</dbReference>
<dbReference type="Pfam" id="PF00560">
    <property type="entry name" value="LRR_1"/>
    <property type="match status" value="3"/>
</dbReference>
<gene>
    <name evidence="11" type="ORF">V6N11_061082</name>
</gene>
<evidence type="ECO:0000313" key="12">
    <source>
        <dbReference type="Proteomes" id="UP001396334"/>
    </source>
</evidence>
<dbReference type="SUPFAM" id="SSF52047">
    <property type="entry name" value="RNI-like"/>
    <property type="match status" value="1"/>
</dbReference>
<dbReference type="InterPro" id="IPR001611">
    <property type="entry name" value="Leu-rich_rpt"/>
</dbReference>